<organism evidence="1 2">
    <name type="scientific">Mycena maculata</name>
    <dbReference type="NCBI Taxonomy" id="230809"/>
    <lineage>
        <taxon>Eukaryota</taxon>
        <taxon>Fungi</taxon>
        <taxon>Dikarya</taxon>
        <taxon>Basidiomycota</taxon>
        <taxon>Agaricomycotina</taxon>
        <taxon>Agaricomycetes</taxon>
        <taxon>Agaricomycetidae</taxon>
        <taxon>Agaricales</taxon>
        <taxon>Marasmiineae</taxon>
        <taxon>Mycenaceae</taxon>
        <taxon>Mycena</taxon>
    </lineage>
</organism>
<reference evidence="1" key="1">
    <citation type="submission" date="2023-03" db="EMBL/GenBank/DDBJ databases">
        <title>Massive genome expansion in bonnet fungi (Mycena s.s.) driven by repeated elements and novel gene families across ecological guilds.</title>
        <authorList>
            <consortium name="Lawrence Berkeley National Laboratory"/>
            <person name="Harder C.B."/>
            <person name="Miyauchi S."/>
            <person name="Viragh M."/>
            <person name="Kuo A."/>
            <person name="Thoen E."/>
            <person name="Andreopoulos B."/>
            <person name="Lu D."/>
            <person name="Skrede I."/>
            <person name="Drula E."/>
            <person name="Henrissat B."/>
            <person name="Morin E."/>
            <person name="Kohler A."/>
            <person name="Barry K."/>
            <person name="LaButti K."/>
            <person name="Morin E."/>
            <person name="Salamov A."/>
            <person name="Lipzen A."/>
            <person name="Mereny Z."/>
            <person name="Hegedus B."/>
            <person name="Baldrian P."/>
            <person name="Stursova M."/>
            <person name="Weitz H."/>
            <person name="Taylor A."/>
            <person name="Grigoriev I.V."/>
            <person name="Nagy L.G."/>
            <person name="Martin F."/>
            <person name="Kauserud H."/>
        </authorList>
    </citation>
    <scope>NUCLEOTIDE SEQUENCE</scope>
    <source>
        <strain evidence="1">CBHHK188m</strain>
    </source>
</reference>
<evidence type="ECO:0000313" key="1">
    <source>
        <dbReference type="EMBL" id="KAJ7764507.1"/>
    </source>
</evidence>
<proteinExistence type="predicted"/>
<dbReference type="AlphaFoldDB" id="A0AAD7NJH7"/>
<comment type="caution">
    <text evidence="1">The sequence shown here is derived from an EMBL/GenBank/DDBJ whole genome shotgun (WGS) entry which is preliminary data.</text>
</comment>
<dbReference type="EMBL" id="JARJLG010000037">
    <property type="protein sequence ID" value="KAJ7764507.1"/>
    <property type="molecule type" value="Genomic_DNA"/>
</dbReference>
<sequence length="156" mass="17428">MASLAAHESGPDDLITLITAAPSTQSPPAIFSLPDELLVEIAAAGQVHEFDAEWALSHISHRFRDAIIGAPTLWTVVYTQLLVEGSVEISKLYLERSRACKIWVTLYEVPLGVDVERHSIVDRLSHLVPHIHRIRNLRIAGHRLVDAMLTPFREEI</sequence>
<keyword evidence="2" id="KW-1185">Reference proteome</keyword>
<evidence type="ECO:0008006" key="3">
    <source>
        <dbReference type="Google" id="ProtNLM"/>
    </source>
</evidence>
<name>A0AAD7NJH7_9AGAR</name>
<evidence type="ECO:0000313" key="2">
    <source>
        <dbReference type="Proteomes" id="UP001215280"/>
    </source>
</evidence>
<accession>A0AAD7NJH7</accession>
<protein>
    <recommendedName>
        <fullName evidence="3">F-box domain-containing protein</fullName>
    </recommendedName>
</protein>
<dbReference type="Proteomes" id="UP001215280">
    <property type="component" value="Unassembled WGS sequence"/>
</dbReference>
<gene>
    <name evidence="1" type="ORF">DFH07DRAFT_376609</name>
</gene>